<comment type="caution">
    <text evidence="1">The sequence shown here is derived from an EMBL/GenBank/DDBJ whole genome shotgun (WGS) entry which is preliminary data.</text>
</comment>
<organism evidence="1 2">
    <name type="scientific">Acaulospora colombiana</name>
    <dbReference type="NCBI Taxonomy" id="27376"/>
    <lineage>
        <taxon>Eukaryota</taxon>
        <taxon>Fungi</taxon>
        <taxon>Fungi incertae sedis</taxon>
        <taxon>Mucoromycota</taxon>
        <taxon>Glomeromycotina</taxon>
        <taxon>Glomeromycetes</taxon>
        <taxon>Diversisporales</taxon>
        <taxon>Acaulosporaceae</taxon>
        <taxon>Acaulospora</taxon>
    </lineage>
</organism>
<protein>
    <submittedName>
        <fullName evidence="1">2642_t:CDS:1</fullName>
    </submittedName>
</protein>
<name>A0ACA9LAA8_9GLOM</name>
<reference evidence="1" key="1">
    <citation type="submission" date="2021-06" db="EMBL/GenBank/DDBJ databases">
        <authorList>
            <person name="Kallberg Y."/>
            <person name="Tangrot J."/>
            <person name="Rosling A."/>
        </authorList>
    </citation>
    <scope>NUCLEOTIDE SEQUENCE</scope>
    <source>
        <strain evidence="1">CL356</strain>
    </source>
</reference>
<sequence>MYLQTGNYLLKLFQSVKQGKVVGGRVGYLNDCAKILLKKSMANSVEYLFNPDSQLESLRHRYLYLISNLSTSLESSSRVHPDGFEGAKSEHMIDIINVSRAYCYLTIISIAHEELPSLKNQYPRLYPALKNLVYLFFVNTVLTQSGDFLVSGYYNSNHIGLLQRAQRELLRNIRPDAVGLVDAWEFSDNSLNSALGKKNGNVYETMYEWAKKEPLNLKKEKGIYVGYNEVLKDILNGNYLREIGLSRNGGSEKAKL</sequence>
<keyword evidence="2" id="KW-1185">Reference proteome</keyword>
<dbReference type="EMBL" id="CAJVPT010005272">
    <property type="protein sequence ID" value="CAG8518496.1"/>
    <property type="molecule type" value="Genomic_DNA"/>
</dbReference>
<accession>A0ACA9LAA8</accession>
<gene>
    <name evidence="1" type="ORF">ACOLOM_LOCUS3547</name>
</gene>
<evidence type="ECO:0000313" key="1">
    <source>
        <dbReference type="EMBL" id="CAG8518496.1"/>
    </source>
</evidence>
<evidence type="ECO:0000313" key="2">
    <source>
        <dbReference type="Proteomes" id="UP000789525"/>
    </source>
</evidence>
<proteinExistence type="predicted"/>
<dbReference type="Proteomes" id="UP000789525">
    <property type="component" value="Unassembled WGS sequence"/>
</dbReference>